<name>A0AAW1RJ61_9CHLO</name>
<dbReference type="Pfam" id="PF21203">
    <property type="entry name" value="ECM10"/>
    <property type="match status" value="1"/>
</dbReference>
<evidence type="ECO:0000313" key="11">
    <source>
        <dbReference type="EMBL" id="KAK9833866.1"/>
    </source>
</evidence>
<comment type="caution">
    <text evidence="11">The sequence shown here is derived from an EMBL/GenBank/DDBJ whole genome shotgun (WGS) entry which is preliminary data.</text>
</comment>
<evidence type="ECO:0000256" key="7">
    <source>
        <dbReference type="ARBA" id="ARBA00022989"/>
    </source>
</evidence>
<comment type="subcellular location">
    <subcellularLocation>
        <location evidence="1">Endoplasmic reticulum membrane</location>
        <topology evidence="1">Single-pass type I membrane protein</topology>
    </subcellularLocation>
</comment>
<gene>
    <name evidence="11" type="ORF">WJX74_008280</name>
</gene>
<dbReference type="GO" id="GO:0005789">
    <property type="term" value="C:endoplasmic reticulum membrane"/>
    <property type="evidence" value="ECO:0007669"/>
    <property type="project" value="UniProtKB-SubCell"/>
</dbReference>
<feature type="chain" id="PRO_5043463770" description="ER membrane protein complex subunit 10" evidence="10">
    <location>
        <begin position="22"/>
        <end position="264"/>
    </location>
</feature>
<evidence type="ECO:0000256" key="4">
    <source>
        <dbReference type="ARBA" id="ARBA00022692"/>
    </source>
</evidence>
<dbReference type="EMBL" id="JALJOS010000010">
    <property type="protein sequence ID" value="KAK9833866.1"/>
    <property type="molecule type" value="Genomic_DNA"/>
</dbReference>
<evidence type="ECO:0000313" key="12">
    <source>
        <dbReference type="Proteomes" id="UP001438707"/>
    </source>
</evidence>
<evidence type="ECO:0000256" key="6">
    <source>
        <dbReference type="ARBA" id="ARBA00022824"/>
    </source>
</evidence>
<keyword evidence="12" id="KW-1185">Reference proteome</keyword>
<reference evidence="11 12" key="1">
    <citation type="journal article" date="2024" name="Nat. Commun.">
        <title>Phylogenomics reveals the evolutionary origins of lichenization in chlorophyte algae.</title>
        <authorList>
            <person name="Puginier C."/>
            <person name="Libourel C."/>
            <person name="Otte J."/>
            <person name="Skaloud P."/>
            <person name="Haon M."/>
            <person name="Grisel S."/>
            <person name="Petersen M."/>
            <person name="Berrin J.G."/>
            <person name="Delaux P.M."/>
            <person name="Dal Grande F."/>
            <person name="Keller J."/>
        </authorList>
    </citation>
    <scope>NUCLEOTIDE SEQUENCE [LARGE SCALE GENOMIC DNA]</scope>
    <source>
        <strain evidence="11 12">SAG 2145</strain>
    </source>
</reference>
<evidence type="ECO:0000256" key="9">
    <source>
        <dbReference type="SAM" id="MobiDB-lite"/>
    </source>
</evidence>
<keyword evidence="8" id="KW-0472">Membrane</keyword>
<evidence type="ECO:0000256" key="1">
    <source>
        <dbReference type="ARBA" id="ARBA00004115"/>
    </source>
</evidence>
<feature type="region of interest" description="Disordered" evidence="9">
    <location>
        <begin position="158"/>
        <end position="215"/>
    </location>
</feature>
<feature type="region of interest" description="Disordered" evidence="9">
    <location>
        <begin position="239"/>
        <end position="264"/>
    </location>
</feature>
<dbReference type="AlphaFoldDB" id="A0AAW1RJ61"/>
<dbReference type="Proteomes" id="UP001438707">
    <property type="component" value="Unassembled WGS sequence"/>
</dbReference>
<evidence type="ECO:0000256" key="3">
    <source>
        <dbReference type="ARBA" id="ARBA00020105"/>
    </source>
</evidence>
<sequence>MKTIYLQVTLWLGACGLSVQALSLPLEHAFNSGDFAAIGKLESPPRELREGPPHLEIKRKAFTAAQRAAFVQLVSDDGYYRLRVQPAEGVAVMASMRARCLAVSQLQEAFEAHLDVSGHILALSWSTPTGSCQAQATSPVLPPDWAFAEVQRVPTRMPARGPILHPSRPAFSDPGQPNPGPQFLSEEAQEGGSSSGGPRQQATLGKDNKPVTQPEKSWLQKNWLIIMIGAAVVINIISNANPPPRESQGQAAPARAQGRAGSSR</sequence>
<feature type="compositionally biased region" description="Low complexity" evidence="9">
    <location>
        <begin position="247"/>
        <end position="264"/>
    </location>
</feature>
<dbReference type="CDD" id="cd22209">
    <property type="entry name" value="EMC10"/>
    <property type="match status" value="1"/>
</dbReference>
<evidence type="ECO:0000256" key="10">
    <source>
        <dbReference type="SAM" id="SignalP"/>
    </source>
</evidence>
<keyword evidence="4" id="KW-0812">Transmembrane</keyword>
<dbReference type="PANTHER" id="PTHR21397">
    <property type="entry name" value="CHROMATIN COMPLEXES SUBUNIT BAP18-RELATED"/>
    <property type="match status" value="1"/>
</dbReference>
<comment type="similarity">
    <text evidence="2">Belongs to the EMC10 family.</text>
</comment>
<keyword evidence="6" id="KW-0256">Endoplasmic reticulum</keyword>
<evidence type="ECO:0000256" key="2">
    <source>
        <dbReference type="ARBA" id="ARBA00007695"/>
    </source>
</evidence>
<keyword evidence="7" id="KW-1133">Transmembrane helix</keyword>
<protein>
    <recommendedName>
        <fullName evidence="3">ER membrane protein complex subunit 10</fullName>
    </recommendedName>
</protein>
<organism evidence="11 12">
    <name type="scientific">Apatococcus lobatus</name>
    <dbReference type="NCBI Taxonomy" id="904363"/>
    <lineage>
        <taxon>Eukaryota</taxon>
        <taxon>Viridiplantae</taxon>
        <taxon>Chlorophyta</taxon>
        <taxon>core chlorophytes</taxon>
        <taxon>Trebouxiophyceae</taxon>
        <taxon>Chlorellales</taxon>
        <taxon>Chlorellaceae</taxon>
        <taxon>Apatococcus</taxon>
    </lineage>
</organism>
<accession>A0AAW1RJ61</accession>
<dbReference type="PROSITE" id="PS51257">
    <property type="entry name" value="PROKAR_LIPOPROTEIN"/>
    <property type="match status" value="1"/>
</dbReference>
<feature type="signal peptide" evidence="10">
    <location>
        <begin position="1"/>
        <end position="21"/>
    </location>
</feature>
<dbReference type="PANTHER" id="PTHR21397:SF4">
    <property type="entry name" value="ER MEMBRANE PROTEIN COMPLEX SUBUNIT 10"/>
    <property type="match status" value="1"/>
</dbReference>
<evidence type="ECO:0000256" key="5">
    <source>
        <dbReference type="ARBA" id="ARBA00022729"/>
    </source>
</evidence>
<evidence type="ECO:0000256" key="8">
    <source>
        <dbReference type="ARBA" id="ARBA00023136"/>
    </source>
</evidence>
<keyword evidence="5 10" id="KW-0732">Signal</keyword>
<proteinExistence type="inferred from homology"/>